<name>H6QC98_PYROT</name>
<proteinExistence type="predicted"/>
<dbReference type="KEGG" id="pog:Pogu_1543"/>
<accession>H6QC98</accession>
<keyword evidence="2" id="KW-1185">Reference proteome</keyword>
<dbReference type="Proteomes" id="UP000009062">
    <property type="component" value="Chromosome"/>
</dbReference>
<dbReference type="AlphaFoldDB" id="H6QC98"/>
<gene>
    <name evidence="1" type="ordered locus">Pogu_1543</name>
</gene>
<evidence type="ECO:0000313" key="1">
    <source>
        <dbReference type="EMBL" id="AFA39570.1"/>
    </source>
</evidence>
<sequence length="73" mass="8260">MAEALARRAAGAELVVAEPVVRMCVPYIDERWCRPHGTRGDAVEYVHKCGVKMIRPTQKMSSCKGRFSFQVYD</sequence>
<reference evidence="1 2" key="1">
    <citation type="journal article" date="2012" name="Stand. Genomic Sci.">
        <title>Complete genome sequence of Pyrobaculum oguniense.</title>
        <authorList>
            <person name="Bernick D.L."/>
            <person name="Karplus K."/>
            <person name="Lui L.M."/>
            <person name="Coker J.K."/>
            <person name="Murphy J.N."/>
            <person name="Chan P.P."/>
            <person name="Cozen A.E."/>
            <person name="Lowe T.M."/>
        </authorList>
    </citation>
    <scope>NUCLEOTIDE SEQUENCE [LARGE SCALE GENOMIC DNA]</scope>
    <source>
        <strain evidence="1 2">TE7</strain>
    </source>
</reference>
<evidence type="ECO:0000313" key="2">
    <source>
        <dbReference type="Proteomes" id="UP000009062"/>
    </source>
</evidence>
<protein>
    <submittedName>
        <fullName evidence="1">Uncharacterized protein</fullName>
    </submittedName>
</protein>
<dbReference type="EMBL" id="CP003316">
    <property type="protein sequence ID" value="AFA39570.1"/>
    <property type="molecule type" value="Genomic_DNA"/>
</dbReference>
<organism evidence="1 2">
    <name type="scientific">Pyrobaculum oguniense (strain DSM 13380 / JCM 10595 / TE7)</name>
    <dbReference type="NCBI Taxonomy" id="698757"/>
    <lineage>
        <taxon>Archaea</taxon>
        <taxon>Thermoproteota</taxon>
        <taxon>Thermoprotei</taxon>
        <taxon>Thermoproteales</taxon>
        <taxon>Thermoproteaceae</taxon>
        <taxon>Pyrobaculum</taxon>
    </lineage>
</organism>
<dbReference type="HOGENOM" id="CLU_2695924_0_0_2"/>